<keyword evidence="4" id="KW-0411">Iron-sulfur</keyword>
<evidence type="ECO:0000313" key="6">
    <source>
        <dbReference type="EMBL" id="EHQ89773.1"/>
    </source>
</evidence>
<feature type="domain" description="4Fe-4S ferredoxin-type" evidence="5">
    <location>
        <begin position="1"/>
        <end position="30"/>
    </location>
</feature>
<proteinExistence type="predicted"/>
<dbReference type="Proteomes" id="UP000005104">
    <property type="component" value="Chromosome"/>
</dbReference>
<dbReference type="RefSeq" id="WP_007783809.1">
    <property type="nucleotide sequence ID" value="NZ_CM001441.1"/>
</dbReference>
<dbReference type="InterPro" id="IPR017900">
    <property type="entry name" value="4Fe4S_Fe_S_CS"/>
</dbReference>
<dbReference type="Pfam" id="PF12838">
    <property type="entry name" value="Fer4_7"/>
    <property type="match status" value="1"/>
</dbReference>
<dbReference type="Gene3D" id="3.30.70.20">
    <property type="match status" value="1"/>
</dbReference>
<evidence type="ECO:0000256" key="4">
    <source>
        <dbReference type="ARBA" id="ARBA00023014"/>
    </source>
</evidence>
<reference evidence="6 7" key="1">
    <citation type="submission" date="2011-11" db="EMBL/GenBank/DDBJ databases">
        <title>The Noncontiguous Finished genome of Desulfosporosinus youngiae DSM 17734.</title>
        <authorList>
            <consortium name="US DOE Joint Genome Institute (JGI-PGF)"/>
            <person name="Lucas S."/>
            <person name="Han J."/>
            <person name="Lapidus A."/>
            <person name="Cheng J.-F."/>
            <person name="Goodwin L."/>
            <person name="Pitluck S."/>
            <person name="Peters L."/>
            <person name="Ovchinnikova G."/>
            <person name="Lu M."/>
            <person name="Land M.L."/>
            <person name="Hauser L."/>
            <person name="Pester M."/>
            <person name="Spring S."/>
            <person name="Ollivier B."/>
            <person name="Rattei T."/>
            <person name="Klenk H.-P."/>
            <person name="Wagner M."/>
            <person name="Loy A."/>
            <person name="Woyke T.J."/>
        </authorList>
    </citation>
    <scope>NUCLEOTIDE SEQUENCE [LARGE SCALE GENOMIC DNA]</scope>
    <source>
        <strain evidence="6 7">DSM 17734</strain>
    </source>
</reference>
<feature type="domain" description="4Fe-4S ferredoxin-type" evidence="5">
    <location>
        <begin position="31"/>
        <end position="61"/>
    </location>
</feature>
<evidence type="ECO:0000313" key="7">
    <source>
        <dbReference type="Proteomes" id="UP000005104"/>
    </source>
</evidence>
<keyword evidence="3" id="KW-0408">Iron</keyword>
<dbReference type="AlphaFoldDB" id="H5Y4N7"/>
<gene>
    <name evidence="6" type="ORF">DesyoDRAFT_2718</name>
</gene>
<evidence type="ECO:0000256" key="2">
    <source>
        <dbReference type="ARBA" id="ARBA00022723"/>
    </source>
</evidence>
<dbReference type="InterPro" id="IPR017896">
    <property type="entry name" value="4Fe4S_Fe-S-bd"/>
</dbReference>
<accession>H5Y4N7</accession>
<evidence type="ECO:0000256" key="3">
    <source>
        <dbReference type="ARBA" id="ARBA00023004"/>
    </source>
</evidence>
<keyword evidence="1" id="KW-0004">4Fe-4S</keyword>
<dbReference type="PANTHER" id="PTHR43687:SF3">
    <property type="entry name" value="4FE-4S FERREDOXIN-TYPE DOMAIN-CONTAINING PROTEIN"/>
    <property type="match status" value="1"/>
</dbReference>
<dbReference type="SUPFAM" id="SSF54862">
    <property type="entry name" value="4Fe-4S ferredoxins"/>
    <property type="match status" value="1"/>
</dbReference>
<dbReference type="GO" id="GO:0051539">
    <property type="term" value="F:4 iron, 4 sulfur cluster binding"/>
    <property type="evidence" value="ECO:0007669"/>
    <property type="project" value="UniProtKB-KW"/>
</dbReference>
<dbReference type="GO" id="GO:0046872">
    <property type="term" value="F:metal ion binding"/>
    <property type="evidence" value="ECO:0007669"/>
    <property type="project" value="UniProtKB-KW"/>
</dbReference>
<evidence type="ECO:0000256" key="1">
    <source>
        <dbReference type="ARBA" id="ARBA00022485"/>
    </source>
</evidence>
<dbReference type="InterPro" id="IPR050572">
    <property type="entry name" value="Fe-S_Ferredoxin"/>
</dbReference>
<dbReference type="PANTHER" id="PTHR43687">
    <property type="entry name" value="ADENYLYLSULFATE REDUCTASE, BETA SUBUNIT"/>
    <property type="match status" value="1"/>
</dbReference>
<name>H5Y4N7_9FIRM</name>
<dbReference type="PROSITE" id="PS51379">
    <property type="entry name" value="4FE4S_FER_2"/>
    <property type="match status" value="2"/>
</dbReference>
<sequence length="104" mass="11600">MSIKINQQLCIRCGKCVNACPGNLLDRGDTGQAYVKYPKECWGCTSCLKECSSGAIKYYLGADMGGRGGYLYTKLDKDQLHWFICKPDGKNVCISVDRTQANRY</sequence>
<dbReference type="eggNOG" id="COG1146">
    <property type="taxonomic scope" value="Bacteria"/>
</dbReference>
<keyword evidence="2" id="KW-0479">Metal-binding</keyword>
<keyword evidence="7" id="KW-1185">Reference proteome</keyword>
<dbReference type="STRING" id="768710.DesyoDRAFT_2718"/>
<dbReference type="HOGENOM" id="CLU_142910_1_0_9"/>
<dbReference type="OrthoDB" id="9807879at2"/>
<dbReference type="EMBL" id="CM001441">
    <property type="protein sequence ID" value="EHQ89773.1"/>
    <property type="molecule type" value="Genomic_DNA"/>
</dbReference>
<protein>
    <submittedName>
        <fullName evidence="6">Ferredoxin</fullName>
    </submittedName>
</protein>
<dbReference type="PROSITE" id="PS00198">
    <property type="entry name" value="4FE4S_FER_1"/>
    <property type="match status" value="1"/>
</dbReference>
<organism evidence="6 7">
    <name type="scientific">Desulfosporosinus youngiae DSM 17734</name>
    <dbReference type="NCBI Taxonomy" id="768710"/>
    <lineage>
        <taxon>Bacteria</taxon>
        <taxon>Bacillati</taxon>
        <taxon>Bacillota</taxon>
        <taxon>Clostridia</taxon>
        <taxon>Eubacteriales</taxon>
        <taxon>Desulfitobacteriaceae</taxon>
        <taxon>Desulfosporosinus</taxon>
    </lineage>
</organism>
<evidence type="ECO:0000259" key="5">
    <source>
        <dbReference type="PROSITE" id="PS51379"/>
    </source>
</evidence>